<proteinExistence type="predicted"/>
<organism evidence="1 2">
    <name type="scientific">Candidatus Kaiserbacteria bacterium RIFCSPLOWO2_01_FULL_55_19</name>
    <dbReference type="NCBI Taxonomy" id="1798516"/>
    <lineage>
        <taxon>Bacteria</taxon>
        <taxon>Candidatus Kaiseribacteriota</taxon>
    </lineage>
</organism>
<gene>
    <name evidence="1" type="ORF">A2950_00250</name>
</gene>
<dbReference type="STRING" id="1798516.A2950_00250"/>
<dbReference type="EMBL" id="MFMD01000005">
    <property type="protein sequence ID" value="OGG76598.1"/>
    <property type="molecule type" value="Genomic_DNA"/>
</dbReference>
<reference evidence="1 2" key="1">
    <citation type="journal article" date="2016" name="Nat. Commun.">
        <title>Thousands of microbial genomes shed light on interconnected biogeochemical processes in an aquifer system.</title>
        <authorList>
            <person name="Anantharaman K."/>
            <person name="Brown C.T."/>
            <person name="Hug L.A."/>
            <person name="Sharon I."/>
            <person name="Castelle C.J."/>
            <person name="Probst A.J."/>
            <person name="Thomas B.C."/>
            <person name="Singh A."/>
            <person name="Wilkins M.J."/>
            <person name="Karaoz U."/>
            <person name="Brodie E.L."/>
            <person name="Williams K.H."/>
            <person name="Hubbard S.S."/>
            <person name="Banfield J.F."/>
        </authorList>
    </citation>
    <scope>NUCLEOTIDE SEQUENCE [LARGE SCALE GENOMIC DNA]</scope>
</reference>
<comment type="caution">
    <text evidence="1">The sequence shown here is derived from an EMBL/GenBank/DDBJ whole genome shotgun (WGS) entry which is preliminary data.</text>
</comment>
<name>A0A1F6ESM7_9BACT</name>
<dbReference type="Proteomes" id="UP000176714">
    <property type="component" value="Unassembled WGS sequence"/>
</dbReference>
<accession>A0A1F6ESM7</accession>
<dbReference type="AlphaFoldDB" id="A0A1F6ESM7"/>
<protein>
    <submittedName>
        <fullName evidence="1">Uncharacterized protein</fullName>
    </submittedName>
</protein>
<sequence>MSYLIFIVAAFALLGGFFVLTNYEVRRGVRYFATERDRLDHVVERVVFVSQHVDIGAFLRNEIRRFFGRLSHDIAHLSLQTIRAAERVLTRLVRYLRSRHVSDTAPGGNVREFVKTLSEFKDGLKATHPEVTDVQDTLQR</sequence>
<evidence type="ECO:0000313" key="2">
    <source>
        <dbReference type="Proteomes" id="UP000176714"/>
    </source>
</evidence>
<evidence type="ECO:0000313" key="1">
    <source>
        <dbReference type="EMBL" id="OGG76598.1"/>
    </source>
</evidence>